<dbReference type="InterPro" id="IPR013525">
    <property type="entry name" value="ABC2_TM"/>
</dbReference>
<feature type="compositionally biased region" description="Basic and acidic residues" evidence="8">
    <location>
        <begin position="133"/>
        <end position="146"/>
    </location>
</feature>
<dbReference type="InterPro" id="IPR027417">
    <property type="entry name" value="P-loop_NTPase"/>
</dbReference>
<reference evidence="11" key="1">
    <citation type="submission" date="2014-08" db="EMBL/GenBank/DDBJ databases">
        <authorList>
            <person name="Sharma Rahul"/>
            <person name="Thines Marco"/>
        </authorList>
    </citation>
    <scope>NUCLEOTIDE SEQUENCE</scope>
</reference>
<evidence type="ECO:0000256" key="3">
    <source>
        <dbReference type="ARBA" id="ARBA00022692"/>
    </source>
</evidence>
<dbReference type="Pfam" id="PF01061">
    <property type="entry name" value="ABC2_membrane"/>
    <property type="match status" value="2"/>
</dbReference>
<feature type="compositionally biased region" description="Polar residues" evidence="8">
    <location>
        <begin position="122"/>
        <end position="132"/>
    </location>
</feature>
<protein>
    <submittedName>
        <fullName evidence="11">Pleiotropic drug resistance proteins (PDR1-15), ABC superfamily</fullName>
    </submittedName>
</protein>
<keyword evidence="4" id="KW-0547">Nucleotide-binding</keyword>
<dbReference type="InterPro" id="IPR003439">
    <property type="entry name" value="ABC_transporter-like_ATP-bd"/>
</dbReference>
<keyword evidence="7 9" id="KW-0472">Membrane</keyword>
<feature type="transmembrane region" description="Helical" evidence="9">
    <location>
        <begin position="1150"/>
        <end position="1173"/>
    </location>
</feature>
<feature type="transmembrane region" description="Helical" evidence="9">
    <location>
        <begin position="1217"/>
        <end position="1239"/>
    </location>
</feature>
<dbReference type="GO" id="GO:0140359">
    <property type="term" value="F:ABC-type transporter activity"/>
    <property type="evidence" value="ECO:0007669"/>
    <property type="project" value="InterPro"/>
</dbReference>
<dbReference type="EMBL" id="LN483249">
    <property type="protein sequence ID" value="CDZ97680.1"/>
    <property type="molecule type" value="Genomic_DNA"/>
</dbReference>
<keyword evidence="6 9" id="KW-1133">Transmembrane helix</keyword>
<evidence type="ECO:0000256" key="6">
    <source>
        <dbReference type="ARBA" id="ARBA00022989"/>
    </source>
</evidence>
<dbReference type="SMART" id="SM00382">
    <property type="entry name" value="AAA"/>
    <property type="match status" value="2"/>
</dbReference>
<comment type="subcellular location">
    <subcellularLocation>
        <location evidence="1">Membrane</location>
        <topology evidence="1">Multi-pass membrane protein</topology>
    </subcellularLocation>
</comment>
<sequence length="1330" mass="145706">MLTIPPPPPYDLIIDDLTIGFPPSRRSLIPQAIFSKLLEKKANGSDGEKMNEDGPPEESSSKKGIIRNVSGRCEAGEVLAIIGGSGSGKTTLLNLIANRLGSTLPTLSGSIVFRSAQDRLDSTSSTEVQQKSGQEEKEELKGEHSDQKLLKEVGKRIGYVKQSDFLLPHLTVRETLRFAAALRLPTSVSKSERELIVEQTIQELGLKDAAETVVGGASRKGISGGEKRRLSIGCVLVTLPSILVLDEPTSGLDAFTSHLLLETLSQLAKRNRTVVLSLHAPRSDAFGLFDKLLLLSKGNVVYSGPTHKSLPWFERCGWTLEAGTNPLDFMIDISSVDNRDSDREDESLRRVKKLVDAWKASSIEYLNIKPVAPSHDRSPECILKEDRSVEPVPSLTRSPVGNELSAPSPSSDQEGSNRPGWWLQTGVLTKRAHLNVYRNWSQLIGFAVQAIVIGALMGFTFFRLGETVADVQSMKNISFQLVPAYFYLTQVYWIFNSCNALIIFDREREDGLYGVIPYVVSEFLSNLLPSILAPSIYVILVYTMAGLRDDDYAANLFTIVASSVIVQWATQGLALFSASVLRPFAQASVICNALSLFQTMSAGFLLVNVPPWVSWIRWTAPQFYSYRIVAPTLLRNRTFSCPGVVGVELNQCDGNKVLVGLKINNVNIGVYFAGLIGVALVEYSLACLILQVYHPGGVKFASQVSPEGRGKESAVTGDMDISRARINVEVRHISLSWYRRSFWPFFESSNKTILKDISAVFPAGQVSAIIGPSGAGKSTVLQLLSHRHLNAGSLGGFKFEGSLLYNGGPATKEIKAAIAFVEQDDDYHLSGLTVRETLRYAAILRLPNTMSRKNKLARAEEVLLMLGLKDCANVLVGGALVKGISGGEKRRLSLAVQMINDPSILIVDEPTSGLDAFIANNVMQCLTDIAHSGRTVIATIHQPRSDIVKAFDNLCVLAKGGAVVFSGPNVEAIPWFEAHGFPLQFGNPADHILDVISIDSRPGKEDESRERVNGLIDSWKDRTTKSDIIADRASIHSDDLASEAAEVRMTPFYVALPTVLHRMVLNLYRQRDAFWNRLSQAPLLGVLFLIFYTRLKREESGAQDRIGITAENVNAMPFVGLLNGIAIFPQDRNLFFHEYRSSATYSAFTFIVAYTFFELSMTVFASFFYGLLMNVAVGLQTSYRIYIEFCVSIWAILSFGESISICLASFASETGLAVSYISTVLAVFCQISGIISLSVPNWLAGIAWVTPLKAATKIQFINEARNLTFSCSPESIESGACVATSGNDLLISLGFYDLNTEKFVGILVATAIGWRGLSWLALRLKLALST</sequence>
<feature type="transmembrane region" description="Helical" evidence="9">
    <location>
        <begin position="584"/>
        <end position="607"/>
    </location>
</feature>
<feature type="region of interest" description="Disordered" evidence="8">
    <location>
        <begin position="389"/>
        <end position="418"/>
    </location>
</feature>
<evidence type="ECO:0000256" key="4">
    <source>
        <dbReference type="ARBA" id="ARBA00022741"/>
    </source>
</evidence>
<evidence type="ECO:0000256" key="5">
    <source>
        <dbReference type="ARBA" id="ARBA00022840"/>
    </source>
</evidence>
<dbReference type="SUPFAM" id="SSF52540">
    <property type="entry name" value="P-loop containing nucleoside triphosphate hydrolases"/>
    <property type="match status" value="2"/>
</dbReference>
<name>A0A0F7SH15_PHARH</name>
<feature type="transmembrane region" description="Helical" evidence="9">
    <location>
        <begin position="485"/>
        <end position="504"/>
    </location>
</feature>
<feature type="transmembrane region" description="Helical" evidence="9">
    <location>
        <begin position="1113"/>
        <end position="1130"/>
    </location>
</feature>
<feature type="transmembrane region" description="Helical" evidence="9">
    <location>
        <begin position="670"/>
        <end position="693"/>
    </location>
</feature>
<feature type="domain" description="ABC transporter" evidence="10">
    <location>
        <begin position="50"/>
        <end position="322"/>
    </location>
</feature>
<evidence type="ECO:0000256" key="8">
    <source>
        <dbReference type="SAM" id="MobiDB-lite"/>
    </source>
</evidence>
<dbReference type="PANTHER" id="PTHR48041">
    <property type="entry name" value="ABC TRANSPORTER G FAMILY MEMBER 28"/>
    <property type="match status" value="1"/>
</dbReference>
<feature type="transmembrane region" description="Helical" evidence="9">
    <location>
        <begin position="1185"/>
        <end position="1211"/>
    </location>
</feature>
<organism evidence="11">
    <name type="scientific">Phaffia rhodozyma</name>
    <name type="common">Yeast</name>
    <name type="synonym">Xanthophyllomyces dendrorhous</name>
    <dbReference type="NCBI Taxonomy" id="264483"/>
    <lineage>
        <taxon>Eukaryota</taxon>
        <taxon>Fungi</taxon>
        <taxon>Dikarya</taxon>
        <taxon>Basidiomycota</taxon>
        <taxon>Agaricomycotina</taxon>
        <taxon>Tremellomycetes</taxon>
        <taxon>Cystofilobasidiales</taxon>
        <taxon>Mrakiaceae</taxon>
        <taxon>Phaffia</taxon>
    </lineage>
</organism>
<dbReference type="PROSITE" id="PS00211">
    <property type="entry name" value="ABC_TRANSPORTER_1"/>
    <property type="match status" value="2"/>
</dbReference>
<feature type="transmembrane region" description="Helical" evidence="9">
    <location>
        <begin position="556"/>
        <end position="578"/>
    </location>
</feature>
<feature type="compositionally biased region" description="Basic and acidic residues" evidence="8">
    <location>
        <begin position="43"/>
        <end position="52"/>
    </location>
</feature>
<feature type="region of interest" description="Disordered" evidence="8">
    <location>
        <begin position="122"/>
        <end position="146"/>
    </location>
</feature>
<feature type="region of interest" description="Disordered" evidence="8">
    <location>
        <begin position="43"/>
        <end position="64"/>
    </location>
</feature>
<keyword evidence="5" id="KW-0067">ATP-binding</keyword>
<dbReference type="PROSITE" id="PS50893">
    <property type="entry name" value="ABC_TRANSPORTER_2"/>
    <property type="match status" value="2"/>
</dbReference>
<feature type="compositionally biased region" description="Polar residues" evidence="8">
    <location>
        <begin position="395"/>
        <end position="416"/>
    </location>
</feature>
<dbReference type="PANTHER" id="PTHR48041:SF91">
    <property type="entry name" value="ABC TRANSPORTER G FAMILY MEMBER 28"/>
    <property type="match status" value="1"/>
</dbReference>
<feature type="transmembrane region" description="Helical" evidence="9">
    <location>
        <begin position="443"/>
        <end position="464"/>
    </location>
</feature>
<keyword evidence="3 9" id="KW-0812">Transmembrane</keyword>
<keyword evidence="2" id="KW-0813">Transport</keyword>
<dbReference type="Pfam" id="PF00005">
    <property type="entry name" value="ABC_tran"/>
    <property type="match status" value="2"/>
</dbReference>
<dbReference type="InterPro" id="IPR003593">
    <property type="entry name" value="AAA+_ATPase"/>
</dbReference>
<proteinExistence type="predicted"/>
<dbReference type="InterPro" id="IPR017871">
    <property type="entry name" value="ABC_transporter-like_CS"/>
</dbReference>
<dbReference type="GO" id="GO:0016887">
    <property type="term" value="F:ATP hydrolysis activity"/>
    <property type="evidence" value="ECO:0007669"/>
    <property type="project" value="InterPro"/>
</dbReference>
<feature type="domain" description="ABC transporter" evidence="10">
    <location>
        <begin position="730"/>
        <end position="985"/>
    </location>
</feature>
<evidence type="ECO:0000259" key="10">
    <source>
        <dbReference type="PROSITE" id="PS50893"/>
    </source>
</evidence>
<dbReference type="GO" id="GO:0016020">
    <property type="term" value="C:membrane"/>
    <property type="evidence" value="ECO:0007669"/>
    <property type="project" value="UniProtKB-SubCell"/>
</dbReference>
<feature type="transmembrane region" description="Helical" evidence="9">
    <location>
        <begin position="524"/>
        <end position="544"/>
    </location>
</feature>
<evidence type="ECO:0000256" key="9">
    <source>
        <dbReference type="SAM" id="Phobius"/>
    </source>
</evidence>
<evidence type="ECO:0000256" key="1">
    <source>
        <dbReference type="ARBA" id="ARBA00004141"/>
    </source>
</evidence>
<dbReference type="InterPro" id="IPR050352">
    <property type="entry name" value="ABCG_transporters"/>
</dbReference>
<evidence type="ECO:0000313" key="11">
    <source>
        <dbReference type="EMBL" id="CDZ97680.1"/>
    </source>
</evidence>
<evidence type="ECO:0000256" key="7">
    <source>
        <dbReference type="ARBA" id="ARBA00023136"/>
    </source>
</evidence>
<dbReference type="Gene3D" id="3.40.50.300">
    <property type="entry name" value="P-loop containing nucleotide triphosphate hydrolases"/>
    <property type="match status" value="2"/>
</dbReference>
<evidence type="ECO:0000256" key="2">
    <source>
        <dbReference type="ARBA" id="ARBA00022448"/>
    </source>
</evidence>
<feature type="transmembrane region" description="Helical" evidence="9">
    <location>
        <begin position="1074"/>
        <end position="1092"/>
    </location>
</feature>
<dbReference type="GO" id="GO:0005524">
    <property type="term" value="F:ATP binding"/>
    <property type="evidence" value="ECO:0007669"/>
    <property type="project" value="UniProtKB-KW"/>
</dbReference>
<accession>A0A0F7SH15</accession>